<dbReference type="Pfam" id="PF12802">
    <property type="entry name" value="MarR_2"/>
    <property type="match status" value="1"/>
</dbReference>
<dbReference type="Proteomes" id="UP000019494">
    <property type="component" value="Unassembled WGS sequence"/>
</dbReference>
<name>W9GME0_9MICO</name>
<organism evidence="2 3">
    <name type="scientific">Intrasporangium chromatireducens Q5-1</name>
    <dbReference type="NCBI Taxonomy" id="584657"/>
    <lineage>
        <taxon>Bacteria</taxon>
        <taxon>Bacillati</taxon>
        <taxon>Actinomycetota</taxon>
        <taxon>Actinomycetes</taxon>
        <taxon>Micrococcales</taxon>
        <taxon>Intrasporangiaceae</taxon>
        <taxon>Intrasporangium</taxon>
    </lineage>
</organism>
<dbReference type="SMART" id="SM00347">
    <property type="entry name" value="HTH_MARR"/>
    <property type="match status" value="1"/>
</dbReference>
<dbReference type="InterPro" id="IPR000835">
    <property type="entry name" value="HTH_MarR-typ"/>
</dbReference>
<feature type="domain" description="HTH marR-type" evidence="1">
    <location>
        <begin position="7"/>
        <end position="139"/>
    </location>
</feature>
<keyword evidence="3" id="KW-1185">Reference proteome</keyword>
<proteinExistence type="predicted"/>
<dbReference type="InterPro" id="IPR036388">
    <property type="entry name" value="WH-like_DNA-bd_sf"/>
</dbReference>
<dbReference type="InterPro" id="IPR036390">
    <property type="entry name" value="WH_DNA-bd_sf"/>
</dbReference>
<dbReference type="GO" id="GO:0006950">
    <property type="term" value="P:response to stress"/>
    <property type="evidence" value="ECO:0007669"/>
    <property type="project" value="TreeGrafter"/>
</dbReference>
<dbReference type="PANTHER" id="PTHR33164:SF43">
    <property type="entry name" value="HTH-TYPE TRANSCRIPTIONAL REPRESSOR YETL"/>
    <property type="match status" value="1"/>
</dbReference>
<dbReference type="SUPFAM" id="SSF46785">
    <property type="entry name" value="Winged helix' DNA-binding domain"/>
    <property type="match status" value="1"/>
</dbReference>
<evidence type="ECO:0000313" key="2">
    <source>
        <dbReference type="EMBL" id="EWT05029.1"/>
    </source>
</evidence>
<sequence>MDESARPKRLLDALARAHRVVGRSLQVDLEREEGITLDQWRVLRALSTDEGRTMGELVEHLQVPAASVTRFVDTLVDRALVFRHARAADRRQVEVLLSSLGSQVLARTEALVQAHEARLAEVSMIPVADLIDALESIASATPSTSPAHSP</sequence>
<dbReference type="GO" id="GO:0003700">
    <property type="term" value="F:DNA-binding transcription factor activity"/>
    <property type="evidence" value="ECO:0007669"/>
    <property type="project" value="InterPro"/>
</dbReference>
<protein>
    <submittedName>
        <fullName evidence="2">MarR family transcriptional regulator</fullName>
    </submittedName>
</protein>
<dbReference type="PROSITE" id="PS50995">
    <property type="entry name" value="HTH_MARR_2"/>
    <property type="match status" value="1"/>
</dbReference>
<dbReference type="InterPro" id="IPR039422">
    <property type="entry name" value="MarR/SlyA-like"/>
</dbReference>
<gene>
    <name evidence="2" type="ORF">N864_01585</name>
</gene>
<evidence type="ECO:0000259" key="1">
    <source>
        <dbReference type="PROSITE" id="PS50995"/>
    </source>
</evidence>
<accession>W9GME0</accession>
<dbReference type="Gene3D" id="1.10.10.10">
    <property type="entry name" value="Winged helix-like DNA-binding domain superfamily/Winged helix DNA-binding domain"/>
    <property type="match status" value="1"/>
</dbReference>
<dbReference type="RefSeq" id="WP_051518667.1">
    <property type="nucleotide sequence ID" value="NZ_AWQS01000155.1"/>
</dbReference>
<reference evidence="3" key="1">
    <citation type="submission" date="2013-08" db="EMBL/GenBank/DDBJ databases">
        <title>Intrasporangium oryzae NRRL B-24470.</title>
        <authorList>
            <person name="Liu H."/>
            <person name="Wang G."/>
        </authorList>
    </citation>
    <scope>NUCLEOTIDE SEQUENCE [LARGE SCALE GENOMIC DNA]</scope>
    <source>
        <strain evidence="3">Q5-1</strain>
    </source>
</reference>
<dbReference type="EMBL" id="AWQS01000155">
    <property type="protein sequence ID" value="EWT05029.1"/>
    <property type="molecule type" value="Genomic_DNA"/>
</dbReference>
<dbReference type="PANTHER" id="PTHR33164">
    <property type="entry name" value="TRANSCRIPTIONAL REGULATOR, MARR FAMILY"/>
    <property type="match status" value="1"/>
</dbReference>
<dbReference type="AlphaFoldDB" id="W9GME0"/>
<evidence type="ECO:0000313" key="3">
    <source>
        <dbReference type="Proteomes" id="UP000019494"/>
    </source>
</evidence>
<comment type="caution">
    <text evidence="2">The sequence shown here is derived from an EMBL/GenBank/DDBJ whole genome shotgun (WGS) entry which is preliminary data.</text>
</comment>